<reference evidence="1 2" key="1">
    <citation type="journal article" date="2021" name="Elife">
        <title>Chloroplast acquisition without the gene transfer in kleptoplastic sea slugs, Plakobranchus ocellatus.</title>
        <authorList>
            <person name="Maeda T."/>
            <person name="Takahashi S."/>
            <person name="Yoshida T."/>
            <person name="Shimamura S."/>
            <person name="Takaki Y."/>
            <person name="Nagai Y."/>
            <person name="Toyoda A."/>
            <person name="Suzuki Y."/>
            <person name="Arimoto A."/>
            <person name="Ishii H."/>
            <person name="Satoh N."/>
            <person name="Nishiyama T."/>
            <person name="Hasebe M."/>
            <person name="Maruyama T."/>
            <person name="Minagawa J."/>
            <person name="Obokata J."/>
            <person name="Shigenobu S."/>
        </authorList>
    </citation>
    <scope>NUCLEOTIDE SEQUENCE [LARGE SCALE GENOMIC DNA]</scope>
</reference>
<keyword evidence="2" id="KW-1185">Reference proteome</keyword>
<comment type="caution">
    <text evidence="1">The sequence shown here is derived from an EMBL/GenBank/DDBJ whole genome shotgun (WGS) entry which is preliminary data.</text>
</comment>
<evidence type="ECO:0000313" key="2">
    <source>
        <dbReference type="Proteomes" id="UP000762676"/>
    </source>
</evidence>
<name>A0AAV4J6V2_9GAST</name>
<evidence type="ECO:0000313" key="1">
    <source>
        <dbReference type="EMBL" id="GFS18509.1"/>
    </source>
</evidence>
<dbReference type="Proteomes" id="UP000762676">
    <property type="component" value="Unassembled WGS sequence"/>
</dbReference>
<sequence length="128" mass="14511">MITRKVLREMRKASLGWIYICTQDTRMECLGECTTARKPYVLDRTSVTRRGGVAESSVNAPISTCHCPLSSRTSPLQAIGPRQVRMRCTQCLETNFTSAFLFAQDPCRVSLYLSIWPRDIDLDRCKSS</sequence>
<accession>A0AAV4J6V2</accession>
<proteinExistence type="predicted"/>
<organism evidence="1 2">
    <name type="scientific">Elysia marginata</name>
    <dbReference type="NCBI Taxonomy" id="1093978"/>
    <lineage>
        <taxon>Eukaryota</taxon>
        <taxon>Metazoa</taxon>
        <taxon>Spiralia</taxon>
        <taxon>Lophotrochozoa</taxon>
        <taxon>Mollusca</taxon>
        <taxon>Gastropoda</taxon>
        <taxon>Heterobranchia</taxon>
        <taxon>Euthyneura</taxon>
        <taxon>Panpulmonata</taxon>
        <taxon>Sacoglossa</taxon>
        <taxon>Placobranchoidea</taxon>
        <taxon>Plakobranchidae</taxon>
        <taxon>Elysia</taxon>
    </lineage>
</organism>
<gene>
    <name evidence="1" type="ORF">ElyMa_003264700</name>
</gene>
<protein>
    <submittedName>
        <fullName evidence="1">Uncharacterized protein</fullName>
    </submittedName>
</protein>
<dbReference type="EMBL" id="BMAT01006721">
    <property type="protein sequence ID" value="GFS18509.1"/>
    <property type="molecule type" value="Genomic_DNA"/>
</dbReference>
<dbReference type="AlphaFoldDB" id="A0AAV4J6V2"/>